<evidence type="ECO:0000259" key="4">
    <source>
        <dbReference type="Pfam" id="PF02902"/>
    </source>
</evidence>
<name>A0A6C0KID5_9ZZZZ</name>
<dbReference type="Pfam" id="PF02902">
    <property type="entry name" value="Peptidase_C48"/>
    <property type="match status" value="1"/>
</dbReference>
<keyword evidence="2" id="KW-0378">Hydrolase</keyword>
<evidence type="ECO:0000256" key="1">
    <source>
        <dbReference type="ARBA" id="ARBA00022670"/>
    </source>
</evidence>
<dbReference type="EMBL" id="MN740898">
    <property type="protein sequence ID" value="QHU17083.1"/>
    <property type="molecule type" value="Genomic_DNA"/>
</dbReference>
<evidence type="ECO:0000256" key="3">
    <source>
        <dbReference type="SAM" id="MobiDB-lite"/>
    </source>
</evidence>
<dbReference type="GO" id="GO:0008234">
    <property type="term" value="F:cysteine-type peptidase activity"/>
    <property type="evidence" value="ECO:0007669"/>
    <property type="project" value="InterPro"/>
</dbReference>
<evidence type="ECO:0000313" key="5">
    <source>
        <dbReference type="EMBL" id="QHU17083.1"/>
    </source>
</evidence>
<feature type="region of interest" description="Disordered" evidence="3">
    <location>
        <begin position="1"/>
        <end position="25"/>
    </location>
</feature>
<feature type="compositionally biased region" description="Basic residues" evidence="3">
    <location>
        <begin position="1"/>
        <end position="16"/>
    </location>
</feature>
<protein>
    <recommendedName>
        <fullName evidence="4">Ubiquitin-like protease family profile domain-containing protein</fullName>
    </recommendedName>
</protein>
<feature type="domain" description="Ubiquitin-like protease family profile" evidence="4">
    <location>
        <begin position="189"/>
        <end position="292"/>
    </location>
</feature>
<dbReference type="InterPro" id="IPR038765">
    <property type="entry name" value="Papain-like_cys_pep_sf"/>
</dbReference>
<reference evidence="5" key="1">
    <citation type="journal article" date="2020" name="Nature">
        <title>Giant virus diversity and host interactions through global metagenomics.</title>
        <authorList>
            <person name="Schulz F."/>
            <person name="Roux S."/>
            <person name="Paez-Espino D."/>
            <person name="Jungbluth S."/>
            <person name="Walsh D.A."/>
            <person name="Denef V.J."/>
            <person name="McMahon K.D."/>
            <person name="Konstantinidis K.T."/>
            <person name="Eloe-Fadrosh E.A."/>
            <person name="Kyrpides N.C."/>
            <person name="Woyke T."/>
        </authorList>
    </citation>
    <scope>NUCLEOTIDE SEQUENCE</scope>
    <source>
        <strain evidence="5">GVMAG-S-3300012000-57</strain>
    </source>
</reference>
<proteinExistence type="predicted"/>
<organism evidence="5">
    <name type="scientific">viral metagenome</name>
    <dbReference type="NCBI Taxonomy" id="1070528"/>
    <lineage>
        <taxon>unclassified sequences</taxon>
        <taxon>metagenomes</taxon>
        <taxon>organismal metagenomes</taxon>
    </lineage>
</organism>
<dbReference type="GO" id="GO:0006508">
    <property type="term" value="P:proteolysis"/>
    <property type="evidence" value="ECO:0007669"/>
    <property type="project" value="UniProtKB-KW"/>
</dbReference>
<sequence>MPTKHKFIRKHRKQTRKRTEPKSMNCSPIVTGAKASPNTCYTMEMLELIRASYNKNHPSQDYIPWSNPGEIWQTLNRRLVNCEKEDCWLAEIKDAELRKQIDTLIFAPDQPVEWKTNKNEWLTDLDIRKVMHQYEQAYPNFRFIGPSPINYDTMVPASELYTYKGPPSQTKICVWEELCHIDIAALLAKKIDKIGMVFNLDRHDMPGSHWVSLFVCLDKAHPFVFYFDSGGKSPPPEIQRLMKTIKTQGIKAGLAMKSHTNTNRQHQKGNTECGMYSLFFNITMLTGDSGFEQNMPMQKRIMLFKSANIPDKYVENYRSKYYNN</sequence>
<dbReference type="InterPro" id="IPR003653">
    <property type="entry name" value="Peptidase_C48_C"/>
</dbReference>
<evidence type="ECO:0000256" key="2">
    <source>
        <dbReference type="ARBA" id="ARBA00022801"/>
    </source>
</evidence>
<accession>A0A6C0KID5</accession>
<dbReference type="Gene3D" id="3.40.395.10">
    <property type="entry name" value="Adenoviral Proteinase, Chain A"/>
    <property type="match status" value="1"/>
</dbReference>
<dbReference type="AlphaFoldDB" id="A0A6C0KID5"/>
<dbReference type="SUPFAM" id="SSF54001">
    <property type="entry name" value="Cysteine proteinases"/>
    <property type="match status" value="1"/>
</dbReference>
<keyword evidence="1" id="KW-0645">Protease</keyword>